<dbReference type="Proteomes" id="UP000479335">
    <property type="component" value="Unassembled WGS sequence"/>
</dbReference>
<protein>
    <submittedName>
        <fullName evidence="1">Uncharacterized protein</fullName>
    </submittedName>
</protein>
<sequence length="251" mass="28527">MSGKFVKKIRREYYTIGKEIDTDVYNYGLILSEMIPAERMLFEGLLNIAEMTGAVLDTLWRFVAAFQERPLPSALAARLLSEDMSPVDLSDYILDLDGITIIDVKSLRALRTLAFRSRQLLVGGGRDHVAKAYFWECFYERVRGDGFPYAPSRSTCFFVFSDVAATAAYAQKHYTGSSHDYLFCHVEATASRTSFSADMAILDDVTLKETFASAAEQIRRYWRQERSEEPLMEVLFQGKVCLGERIRLGVD</sequence>
<reference evidence="1 2" key="1">
    <citation type="submission" date="2019-12" db="EMBL/GenBank/DDBJ databases">
        <title>Novel species isolated from a subtropical stream in China.</title>
        <authorList>
            <person name="Lu H."/>
        </authorList>
    </citation>
    <scope>NUCLEOTIDE SEQUENCE [LARGE SCALE GENOMIC DNA]</scope>
    <source>
        <strain evidence="1 2">FT135W</strain>
    </source>
</reference>
<dbReference type="EMBL" id="WWCN01000024">
    <property type="protein sequence ID" value="MYM26227.1"/>
    <property type="molecule type" value="Genomic_DNA"/>
</dbReference>
<comment type="caution">
    <text evidence="1">The sequence shown here is derived from an EMBL/GenBank/DDBJ whole genome shotgun (WGS) entry which is preliminary data.</text>
</comment>
<proteinExistence type="predicted"/>
<dbReference type="AlphaFoldDB" id="A0A6L8KHK5"/>
<keyword evidence="2" id="KW-1185">Reference proteome</keyword>
<evidence type="ECO:0000313" key="2">
    <source>
        <dbReference type="Proteomes" id="UP000479335"/>
    </source>
</evidence>
<organism evidence="1 2">
    <name type="scientific">Duganella flavida</name>
    <dbReference type="NCBI Taxonomy" id="2692175"/>
    <lineage>
        <taxon>Bacteria</taxon>
        <taxon>Pseudomonadati</taxon>
        <taxon>Pseudomonadota</taxon>
        <taxon>Betaproteobacteria</taxon>
        <taxon>Burkholderiales</taxon>
        <taxon>Oxalobacteraceae</taxon>
        <taxon>Telluria group</taxon>
        <taxon>Duganella</taxon>
    </lineage>
</organism>
<dbReference type="SUPFAM" id="SSF56399">
    <property type="entry name" value="ADP-ribosylation"/>
    <property type="match status" value="1"/>
</dbReference>
<evidence type="ECO:0000313" key="1">
    <source>
        <dbReference type="EMBL" id="MYM26227.1"/>
    </source>
</evidence>
<dbReference type="RefSeq" id="WP_161009667.1">
    <property type="nucleotide sequence ID" value="NZ_WWCN01000024.1"/>
</dbReference>
<gene>
    <name evidence="1" type="ORF">GTP46_26715</name>
</gene>
<accession>A0A6L8KHK5</accession>
<name>A0A6L8KHK5_9BURK</name>